<evidence type="ECO:0000256" key="4">
    <source>
        <dbReference type="ARBA" id="ARBA00022777"/>
    </source>
</evidence>
<organism evidence="6 7">
    <name type="scientific">Corynebacterium lowii</name>
    <dbReference type="NCBI Taxonomy" id="1544413"/>
    <lineage>
        <taxon>Bacteria</taxon>
        <taxon>Bacillati</taxon>
        <taxon>Actinomycetota</taxon>
        <taxon>Actinomycetes</taxon>
        <taxon>Mycobacteriales</taxon>
        <taxon>Corynebacteriaceae</taxon>
        <taxon>Corynebacterium</taxon>
    </lineage>
</organism>
<dbReference type="PANTHER" id="PTHR43095:SF5">
    <property type="entry name" value="XYLULOSE KINASE"/>
    <property type="match status" value="1"/>
</dbReference>
<dbReference type="Proteomes" id="UP000050488">
    <property type="component" value="Unassembled WGS sequence"/>
</dbReference>
<keyword evidence="4 6" id="KW-0418">Kinase</keyword>
<dbReference type="EC" id="2.7.1.17" evidence="6"/>
<dbReference type="AlphaFoldDB" id="A0A0Q1AJ06"/>
<dbReference type="GO" id="GO:0004856">
    <property type="term" value="F:D-xylulokinase activity"/>
    <property type="evidence" value="ECO:0007669"/>
    <property type="project" value="UniProtKB-EC"/>
</dbReference>
<keyword evidence="2" id="KW-0119">Carbohydrate metabolism</keyword>
<dbReference type="InterPro" id="IPR018483">
    <property type="entry name" value="Carb_kinase_FGGY_CS"/>
</dbReference>
<dbReference type="GO" id="GO:0042732">
    <property type="term" value="P:D-xylose metabolic process"/>
    <property type="evidence" value="ECO:0007669"/>
    <property type="project" value="UniProtKB-KW"/>
</dbReference>
<gene>
    <name evidence="6" type="primary">xylB_1</name>
    <name evidence="6" type="ORF">Clow_00948</name>
</gene>
<dbReference type="EMBL" id="LKEV01000002">
    <property type="protein sequence ID" value="KQB86740.1"/>
    <property type="molecule type" value="Genomic_DNA"/>
</dbReference>
<keyword evidence="3 6" id="KW-0808">Transferase</keyword>
<evidence type="ECO:0000313" key="6">
    <source>
        <dbReference type="EMBL" id="KQB86740.1"/>
    </source>
</evidence>
<dbReference type="SUPFAM" id="SSF53067">
    <property type="entry name" value="Actin-like ATPase domain"/>
    <property type="match status" value="1"/>
</dbReference>
<evidence type="ECO:0000259" key="5">
    <source>
        <dbReference type="Pfam" id="PF02782"/>
    </source>
</evidence>
<dbReference type="PATRIC" id="fig|1544413.3.peg.952"/>
<comment type="similarity">
    <text evidence="1">Belongs to the FGGY kinase family.</text>
</comment>
<dbReference type="InterPro" id="IPR050406">
    <property type="entry name" value="FGGY_Carb_Kinase"/>
</dbReference>
<sequence>MAAALGLNLSAGDVCVSLGTSGVASAVVEQAVSDGSGFVAGFSDATGRYLPLVCTLNGARVMDFAATMMGVDHAELSRLALAGEPGAGGVSLLPYLDGERTPNRPQATGVFRGITTATRREDMARAVVEGLLCSLRDAVVALEEATGVPTRRLLLIGGAARSEAIRAIAPTIFGVPVVVPEPAEYVALGAARQAAWALAGGATPPCWEAGGTRTYEGDYCAEAVERYGWLREATEMW</sequence>
<dbReference type="Pfam" id="PF02782">
    <property type="entry name" value="FGGY_C"/>
    <property type="match status" value="1"/>
</dbReference>
<keyword evidence="2" id="KW-0859">Xylose metabolism</keyword>
<dbReference type="PANTHER" id="PTHR43095">
    <property type="entry name" value="SUGAR KINASE"/>
    <property type="match status" value="1"/>
</dbReference>
<keyword evidence="7" id="KW-1185">Reference proteome</keyword>
<evidence type="ECO:0000313" key="7">
    <source>
        <dbReference type="Proteomes" id="UP000050488"/>
    </source>
</evidence>
<protein>
    <submittedName>
        <fullName evidence="6">Xylulose kinase</fullName>
        <ecNumber evidence="6">2.7.1.17</ecNumber>
    </submittedName>
</protein>
<proteinExistence type="inferred from homology"/>
<accession>A0A0Q1AJ06</accession>
<dbReference type="Gene3D" id="3.30.420.40">
    <property type="match status" value="1"/>
</dbReference>
<comment type="caution">
    <text evidence="6">The sequence shown here is derived from an EMBL/GenBank/DDBJ whole genome shotgun (WGS) entry which is preliminary data.</text>
</comment>
<evidence type="ECO:0000256" key="1">
    <source>
        <dbReference type="ARBA" id="ARBA00009156"/>
    </source>
</evidence>
<dbReference type="STRING" id="1544413.Clow_00948"/>
<evidence type="ECO:0000256" key="2">
    <source>
        <dbReference type="ARBA" id="ARBA00022629"/>
    </source>
</evidence>
<reference evidence="6 7" key="1">
    <citation type="submission" date="2015-10" db="EMBL/GenBank/DDBJ databases">
        <title>Corynebacteirum lowii and Corynebacterium oculi species nova, derived from human clinical disease and and emended description of Corynebacterium mastiditis.</title>
        <authorList>
            <person name="Bernard K."/>
            <person name="Pacheco A.L."/>
            <person name="Mcdougall C."/>
            <person name="Burtx T."/>
            <person name="Weibe D."/>
            <person name="Tyler S."/>
            <person name="Olson A.B."/>
            <person name="Cnockaert M."/>
            <person name="Eguchi H."/>
            <person name="Kuwahara T."/>
            <person name="Nakayama-Imaohji H."/>
            <person name="Boudewijins M."/>
            <person name="Van Hoecke F."/>
            <person name="Bernier A.-M."/>
            <person name="Vandamme P."/>
        </authorList>
    </citation>
    <scope>NUCLEOTIDE SEQUENCE [LARGE SCALE GENOMIC DNA]</scope>
    <source>
        <strain evidence="6 7">NML 130206</strain>
    </source>
</reference>
<dbReference type="PROSITE" id="PS00445">
    <property type="entry name" value="FGGY_KINASES_2"/>
    <property type="match status" value="1"/>
</dbReference>
<name>A0A0Q1AJ06_9CORY</name>
<dbReference type="InterPro" id="IPR018485">
    <property type="entry name" value="FGGY_C"/>
</dbReference>
<dbReference type="InterPro" id="IPR043129">
    <property type="entry name" value="ATPase_NBD"/>
</dbReference>
<evidence type="ECO:0000256" key="3">
    <source>
        <dbReference type="ARBA" id="ARBA00022679"/>
    </source>
</evidence>
<feature type="domain" description="Carbohydrate kinase FGGY C-terminal" evidence="5">
    <location>
        <begin position="16"/>
        <end position="198"/>
    </location>
</feature>